<dbReference type="Pfam" id="PF07191">
    <property type="entry name" value="Zn_ribbon_6"/>
    <property type="match status" value="1"/>
</dbReference>
<comment type="caution">
    <text evidence="1">The sequence shown here is derived from an EMBL/GenBank/DDBJ whole genome shotgun (WGS) entry which is preliminary data.</text>
</comment>
<sequence length="75" mass="8441">MSEHCPICQHPLVIQDERLYCASCQRDFAAKAICPDCDRPLQLLKACGATDYFCPNGDGLISRKRVVFRPLIESL</sequence>
<protein>
    <submittedName>
        <fullName evidence="1">Zinc ribbon domain-containing protein</fullName>
    </submittedName>
</protein>
<gene>
    <name evidence="1" type="ORF">AB6T85_13325</name>
</gene>
<dbReference type="Gene3D" id="2.10.290.10">
    <property type="entry name" value="YfgJ-like"/>
    <property type="match status" value="1"/>
</dbReference>
<dbReference type="InterPro" id="IPR029037">
    <property type="entry name" value="DUF1407/YfgJ-like_sf"/>
</dbReference>
<dbReference type="RefSeq" id="WP_253459330.1">
    <property type="nucleotide sequence ID" value="NZ_JBGFFX010000007.1"/>
</dbReference>
<accession>A0ABV4E8Y6</accession>
<reference evidence="1 2" key="1">
    <citation type="submission" date="2024-07" db="EMBL/GenBank/DDBJ databases">
        <authorList>
            <person name="Hebao G."/>
        </authorList>
    </citation>
    <scope>NUCLEOTIDE SEQUENCE [LARGE SCALE GENOMIC DNA]</scope>
    <source>
        <strain evidence="1 2">ACCC 02193</strain>
    </source>
</reference>
<proteinExistence type="predicted"/>
<keyword evidence="2" id="KW-1185">Reference proteome</keyword>
<dbReference type="InterPro" id="IPR010807">
    <property type="entry name" value="YfgJ-like"/>
</dbReference>
<dbReference type="Proteomes" id="UP001565243">
    <property type="component" value="Unassembled WGS sequence"/>
</dbReference>
<evidence type="ECO:0000313" key="2">
    <source>
        <dbReference type="Proteomes" id="UP001565243"/>
    </source>
</evidence>
<dbReference type="SUPFAM" id="SSF161187">
    <property type="entry name" value="YfgJ-like"/>
    <property type="match status" value="1"/>
</dbReference>
<organism evidence="1 2">
    <name type="scientific">Erwinia aeris</name>
    <dbReference type="NCBI Taxonomy" id="3239803"/>
    <lineage>
        <taxon>Bacteria</taxon>
        <taxon>Pseudomonadati</taxon>
        <taxon>Pseudomonadota</taxon>
        <taxon>Gammaproteobacteria</taxon>
        <taxon>Enterobacterales</taxon>
        <taxon>Erwiniaceae</taxon>
        <taxon>Erwinia</taxon>
    </lineage>
</organism>
<dbReference type="EMBL" id="JBGFFX010000007">
    <property type="protein sequence ID" value="MEY8771382.1"/>
    <property type="molecule type" value="Genomic_DNA"/>
</dbReference>
<name>A0ABV4E8Y6_9GAMM</name>
<evidence type="ECO:0000313" key="1">
    <source>
        <dbReference type="EMBL" id="MEY8771382.1"/>
    </source>
</evidence>